<evidence type="ECO:0000313" key="2">
    <source>
        <dbReference type="Proteomes" id="UP000015105"/>
    </source>
</evidence>
<protein>
    <submittedName>
        <fullName evidence="1">Uncharacterized protein</fullName>
    </submittedName>
</protein>
<organism evidence="1 2">
    <name type="scientific">Aegilops tauschii subsp. strangulata</name>
    <name type="common">Goatgrass</name>
    <dbReference type="NCBI Taxonomy" id="200361"/>
    <lineage>
        <taxon>Eukaryota</taxon>
        <taxon>Viridiplantae</taxon>
        <taxon>Streptophyta</taxon>
        <taxon>Embryophyta</taxon>
        <taxon>Tracheophyta</taxon>
        <taxon>Spermatophyta</taxon>
        <taxon>Magnoliopsida</taxon>
        <taxon>Liliopsida</taxon>
        <taxon>Poales</taxon>
        <taxon>Poaceae</taxon>
        <taxon>BOP clade</taxon>
        <taxon>Pooideae</taxon>
        <taxon>Triticodae</taxon>
        <taxon>Triticeae</taxon>
        <taxon>Triticinae</taxon>
        <taxon>Aegilops</taxon>
    </lineage>
</organism>
<dbReference type="EnsemblPlants" id="AET7Gv20810100.5">
    <property type="protein sequence ID" value="AET7Gv20810100.5"/>
    <property type="gene ID" value="AET7Gv20810100"/>
</dbReference>
<proteinExistence type="predicted"/>
<reference evidence="1" key="5">
    <citation type="journal article" date="2021" name="G3 (Bethesda)">
        <title>Aegilops tauschii genome assembly Aet v5.0 features greater sequence contiguity and improved annotation.</title>
        <authorList>
            <person name="Wang L."/>
            <person name="Zhu T."/>
            <person name="Rodriguez J.C."/>
            <person name="Deal K.R."/>
            <person name="Dubcovsky J."/>
            <person name="McGuire P.E."/>
            <person name="Lux T."/>
            <person name="Spannagl M."/>
            <person name="Mayer K.F.X."/>
            <person name="Baldrich P."/>
            <person name="Meyers B.C."/>
            <person name="Huo N."/>
            <person name="Gu Y.Q."/>
            <person name="Zhou H."/>
            <person name="Devos K.M."/>
            <person name="Bennetzen J.L."/>
            <person name="Unver T."/>
            <person name="Budak H."/>
            <person name="Gulick P.J."/>
            <person name="Galiba G."/>
            <person name="Kalapos B."/>
            <person name="Nelson D.R."/>
            <person name="Li P."/>
            <person name="You F.M."/>
            <person name="Luo M.C."/>
            <person name="Dvorak J."/>
        </authorList>
    </citation>
    <scope>NUCLEOTIDE SEQUENCE [LARGE SCALE GENOMIC DNA]</scope>
    <source>
        <strain evidence="1">cv. AL8/78</strain>
    </source>
</reference>
<reference evidence="1" key="3">
    <citation type="journal article" date="2017" name="Nature">
        <title>Genome sequence of the progenitor of the wheat D genome Aegilops tauschii.</title>
        <authorList>
            <person name="Luo M.C."/>
            <person name="Gu Y.Q."/>
            <person name="Puiu D."/>
            <person name="Wang H."/>
            <person name="Twardziok S.O."/>
            <person name="Deal K.R."/>
            <person name="Huo N."/>
            <person name="Zhu T."/>
            <person name="Wang L."/>
            <person name="Wang Y."/>
            <person name="McGuire P.E."/>
            <person name="Liu S."/>
            <person name="Long H."/>
            <person name="Ramasamy R.K."/>
            <person name="Rodriguez J.C."/>
            <person name="Van S.L."/>
            <person name="Yuan L."/>
            <person name="Wang Z."/>
            <person name="Xia Z."/>
            <person name="Xiao L."/>
            <person name="Anderson O.D."/>
            <person name="Ouyang S."/>
            <person name="Liang Y."/>
            <person name="Zimin A.V."/>
            <person name="Pertea G."/>
            <person name="Qi P."/>
            <person name="Bennetzen J.L."/>
            <person name="Dai X."/>
            <person name="Dawson M.W."/>
            <person name="Muller H.G."/>
            <person name="Kugler K."/>
            <person name="Rivarola-Duarte L."/>
            <person name="Spannagl M."/>
            <person name="Mayer K.F.X."/>
            <person name="Lu F.H."/>
            <person name="Bevan M.W."/>
            <person name="Leroy P."/>
            <person name="Li P."/>
            <person name="You F.M."/>
            <person name="Sun Q."/>
            <person name="Liu Z."/>
            <person name="Lyons E."/>
            <person name="Wicker T."/>
            <person name="Salzberg S.L."/>
            <person name="Devos K.M."/>
            <person name="Dvorak J."/>
        </authorList>
    </citation>
    <scope>NUCLEOTIDE SEQUENCE [LARGE SCALE GENOMIC DNA]</scope>
    <source>
        <strain evidence="1">cv. AL8/78</strain>
    </source>
</reference>
<accession>A0A453S4F8</accession>
<reference evidence="1" key="4">
    <citation type="submission" date="2019-03" db="UniProtKB">
        <authorList>
            <consortium name="EnsemblPlants"/>
        </authorList>
    </citation>
    <scope>IDENTIFICATION</scope>
</reference>
<dbReference type="Proteomes" id="UP000015105">
    <property type="component" value="Chromosome 7D"/>
</dbReference>
<name>A0A453S4F8_AEGTS</name>
<keyword evidence="2" id="KW-1185">Reference proteome</keyword>
<sequence>MGERFRHPIWEEPAESQEDTRVYLAHYWRYCMACTLRGTLVSMSWLILRSRLHTR</sequence>
<dbReference type="AlphaFoldDB" id="A0A453S4F8"/>
<dbReference type="Gramene" id="AET7Gv20810100.5">
    <property type="protein sequence ID" value="AET7Gv20810100.5"/>
    <property type="gene ID" value="AET7Gv20810100"/>
</dbReference>
<reference evidence="2" key="1">
    <citation type="journal article" date="2014" name="Science">
        <title>Ancient hybridizations among the ancestral genomes of bread wheat.</title>
        <authorList>
            <consortium name="International Wheat Genome Sequencing Consortium,"/>
            <person name="Marcussen T."/>
            <person name="Sandve S.R."/>
            <person name="Heier L."/>
            <person name="Spannagl M."/>
            <person name="Pfeifer M."/>
            <person name="Jakobsen K.S."/>
            <person name="Wulff B.B."/>
            <person name="Steuernagel B."/>
            <person name="Mayer K.F."/>
            <person name="Olsen O.A."/>
        </authorList>
    </citation>
    <scope>NUCLEOTIDE SEQUENCE [LARGE SCALE GENOMIC DNA]</scope>
    <source>
        <strain evidence="2">cv. AL8/78</strain>
    </source>
</reference>
<reference evidence="2" key="2">
    <citation type="journal article" date="2017" name="Nat. Plants">
        <title>The Aegilops tauschii genome reveals multiple impacts of transposons.</title>
        <authorList>
            <person name="Zhao G."/>
            <person name="Zou C."/>
            <person name="Li K."/>
            <person name="Wang K."/>
            <person name="Li T."/>
            <person name="Gao L."/>
            <person name="Zhang X."/>
            <person name="Wang H."/>
            <person name="Yang Z."/>
            <person name="Liu X."/>
            <person name="Jiang W."/>
            <person name="Mao L."/>
            <person name="Kong X."/>
            <person name="Jiao Y."/>
            <person name="Jia J."/>
        </authorList>
    </citation>
    <scope>NUCLEOTIDE SEQUENCE [LARGE SCALE GENOMIC DNA]</scope>
    <source>
        <strain evidence="2">cv. AL8/78</strain>
    </source>
</reference>
<evidence type="ECO:0000313" key="1">
    <source>
        <dbReference type="EnsemblPlants" id="AET7Gv20810100.5"/>
    </source>
</evidence>